<sequence>MAAPRVPAPDPNPEIKYTQIFINNEFVNSVSGKTFPTINPATGEKICDVQEAEKADVDKAVAAARAAFQLGSPWRNMDASQRGRLLLKLAGLIQRDAAYLASLETLDNGKPYVHSYFADVMSPIQNLTYFAGWCDKITGKTIPVDGPYFTYTRMEPIGVCGGIIPWNFPINMFIWKVAPALAAGNTVVIKPAEQTPLTALYLASLIKEAGFPPGVVNVLPGYGPTCGAHIVEHMDVDKIAFTGSTEVGKIIQVAAGKSNVKRVSLELGGKSPLIVFADADLDTAVEEAHRSAFFNQGQVCCAGTRTFVQEGVYDDFVKRSVERAMQRTVGDPFDMRNEHGPQVDKDMFDKVIRLIESGKNQGANLQCGGSRHGDKGFFIQPTVFSDVQDDMTIAKEEIFGPVMSIFKFKDMSEVIDRANNTTYGLSAFVFTKDIDKALTIANSVQAGTVSVNCYKPTITQAPFGGFKQSGHGRELGEYGVLEYCEVKTVTVKLSHKM</sequence>
<dbReference type="CDD" id="cd07141">
    <property type="entry name" value="ALDH_F1AB_F2_RALDH1"/>
    <property type="match status" value="1"/>
</dbReference>
<dbReference type="KEGG" id="bfo:118420853"/>
<dbReference type="Pfam" id="PF00171">
    <property type="entry name" value="Aldedh"/>
    <property type="match status" value="1"/>
</dbReference>
<name>A0A9J7LKI7_BRAFL</name>
<dbReference type="InterPro" id="IPR016161">
    <property type="entry name" value="Ald_DH/histidinol_DH"/>
</dbReference>
<dbReference type="PROSITE" id="PS00687">
    <property type="entry name" value="ALDEHYDE_DEHYDR_GLU"/>
    <property type="match status" value="1"/>
</dbReference>
<dbReference type="Gene3D" id="3.40.309.10">
    <property type="entry name" value="Aldehyde Dehydrogenase, Chain A, domain 2"/>
    <property type="match status" value="1"/>
</dbReference>
<protein>
    <submittedName>
        <fullName evidence="7">Retinal dehydrogenase 2-like isoform X1</fullName>
    </submittedName>
</protein>
<dbReference type="AlphaFoldDB" id="A0A9J7LKI7"/>
<dbReference type="OMA" id="NQYNGFD"/>
<accession>A0A9J7LKI7</accession>
<comment type="similarity">
    <text evidence="1 4">Belongs to the aldehyde dehydrogenase family.</text>
</comment>
<gene>
    <name evidence="7" type="primary">LOC118420853</name>
</gene>
<dbReference type="GeneID" id="118420853"/>
<evidence type="ECO:0000259" key="5">
    <source>
        <dbReference type="Pfam" id="PF00171"/>
    </source>
</evidence>
<dbReference type="Proteomes" id="UP000001554">
    <property type="component" value="Chromosome 8"/>
</dbReference>
<evidence type="ECO:0000313" key="7">
    <source>
        <dbReference type="RefSeq" id="XP_035683789.1"/>
    </source>
</evidence>
<reference evidence="6" key="1">
    <citation type="journal article" date="2020" name="Nat. Ecol. Evol.">
        <title>Deeply conserved synteny resolves early events in vertebrate evolution.</title>
        <authorList>
            <person name="Simakov O."/>
            <person name="Marletaz F."/>
            <person name="Yue J.X."/>
            <person name="O'Connell B."/>
            <person name="Jenkins J."/>
            <person name="Brandt A."/>
            <person name="Calef R."/>
            <person name="Tung C.H."/>
            <person name="Huang T.K."/>
            <person name="Schmutz J."/>
            <person name="Satoh N."/>
            <person name="Yu J.K."/>
            <person name="Putnam N.H."/>
            <person name="Green R.E."/>
            <person name="Rokhsar D.S."/>
        </authorList>
    </citation>
    <scope>NUCLEOTIDE SEQUENCE [LARGE SCALE GENOMIC DNA]</scope>
    <source>
        <strain evidence="6">S238N-H82</strain>
    </source>
</reference>
<organism evidence="6 7">
    <name type="scientific">Branchiostoma floridae</name>
    <name type="common">Florida lancelet</name>
    <name type="synonym">Amphioxus</name>
    <dbReference type="NCBI Taxonomy" id="7739"/>
    <lineage>
        <taxon>Eukaryota</taxon>
        <taxon>Metazoa</taxon>
        <taxon>Chordata</taxon>
        <taxon>Cephalochordata</taxon>
        <taxon>Leptocardii</taxon>
        <taxon>Amphioxiformes</taxon>
        <taxon>Branchiostomatidae</taxon>
        <taxon>Branchiostoma</taxon>
    </lineage>
</organism>
<feature type="domain" description="Aldehyde dehydrogenase" evidence="5">
    <location>
        <begin position="27"/>
        <end position="489"/>
    </location>
</feature>
<evidence type="ECO:0000313" key="6">
    <source>
        <dbReference type="Proteomes" id="UP000001554"/>
    </source>
</evidence>
<dbReference type="RefSeq" id="XP_035683789.1">
    <property type="nucleotide sequence ID" value="XM_035827896.1"/>
</dbReference>
<evidence type="ECO:0000256" key="1">
    <source>
        <dbReference type="ARBA" id="ARBA00009986"/>
    </source>
</evidence>
<dbReference type="Gene3D" id="3.40.605.10">
    <property type="entry name" value="Aldehyde Dehydrogenase, Chain A, domain 1"/>
    <property type="match status" value="1"/>
</dbReference>
<dbReference type="FunFam" id="3.40.605.10:FF:000050">
    <property type="entry name" value="Aldehyde dehydrogenase, mitochondrial"/>
    <property type="match status" value="1"/>
</dbReference>
<dbReference type="PANTHER" id="PTHR11699">
    <property type="entry name" value="ALDEHYDE DEHYDROGENASE-RELATED"/>
    <property type="match status" value="1"/>
</dbReference>
<dbReference type="InterPro" id="IPR029510">
    <property type="entry name" value="Ald_DH_CS_GLU"/>
</dbReference>
<keyword evidence="2 4" id="KW-0560">Oxidoreductase</keyword>
<evidence type="ECO:0000256" key="2">
    <source>
        <dbReference type="ARBA" id="ARBA00023002"/>
    </source>
</evidence>
<evidence type="ECO:0000256" key="4">
    <source>
        <dbReference type="RuleBase" id="RU003345"/>
    </source>
</evidence>
<dbReference type="InterPro" id="IPR016162">
    <property type="entry name" value="Ald_DH_N"/>
</dbReference>
<dbReference type="GO" id="GO:0004029">
    <property type="term" value="F:aldehyde dehydrogenase (NAD+) activity"/>
    <property type="evidence" value="ECO:0000318"/>
    <property type="project" value="GO_Central"/>
</dbReference>
<dbReference type="InterPro" id="IPR016163">
    <property type="entry name" value="Ald_DH_C"/>
</dbReference>
<dbReference type="PROSITE" id="PS00070">
    <property type="entry name" value="ALDEHYDE_DEHYDR_CYS"/>
    <property type="match status" value="1"/>
</dbReference>
<dbReference type="InterPro" id="IPR016160">
    <property type="entry name" value="Ald_DH_CS_CYS"/>
</dbReference>
<dbReference type="SUPFAM" id="SSF53720">
    <property type="entry name" value="ALDH-like"/>
    <property type="match status" value="1"/>
</dbReference>
<reference evidence="7" key="2">
    <citation type="submission" date="2025-08" db="UniProtKB">
        <authorList>
            <consortium name="RefSeq"/>
        </authorList>
    </citation>
    <scope>IDENTIFICATION</scope>
    <source>
        <strain evidence="7">S238N-H82</strain>
        <tissue evidence="7">Testes</tissue>
    </source>
</reference>
<feature type="active site" evidence="3">
    <location>
        <position position="266"/>
    </location>
</feature>
<proteinExistence type="inferred from homology"/>
<dbReference type="OrthoDB" id="310895at2759"/>
<evidence type="ECO:0000256" key="3">
    <source>
        <dbReference type="PROSITE-ProRule" id="PRU10007"/>
    </source>
</evidence>
<dbReference type="FunFam" id="3.40.309.10:FF:000001">
    <property type="entry name" value="Mitochondrial aldehyde dehydrogenase 2"/>
    <property type="match status" value="1"/>
</dbReference>
<dbReference type="InterPro" id="IPR015590">
    <property type="entry name" value="Aldehyde_DH_dom"/>
</dbReference>
<keyword evidence="6" id="KW-1185">Reference proteome</keyword>
<dbReference type="FunFam" id="3.40.605.10:FF:000026">
    <property type="entry name" value="Aldehyde dehydrogenase, putative"/>
    <property type="match status" value="1"/>
</dbReference>